<dbReference type="PROSITE" id="PS50011">
    <property type="entry name" value="PROTEIN_KINASE_DOM"/>
    <property type="match status" value="1"/>
</dbReference>
<dbReference type="PANTHER" id="PTHR44167:SF24">
    <property type="entry name" value="SERINE_THREONINE-PROTEIN KINASE CHK2"/>
    <property type="match status" value="1"/>
</dbReference>
<dbReference type="SMART" id="SM00220">
    <property type="entry name" value="S_TKc"/>
    <property type="match status" value="1"/>
</dbReference>
<proteinExistence type="predicted"/>
<dbReference type="InterPro" id="IPR011009">
    <property type="entry name" value="Kinase-like_dom_sf"/>
</dbReference>
<dbReference type="Pfam" id="PF00069">
    <property type="entry name" value="Pkinase"/>
    <property type="match status" value="1"/>
</dbReference>
<dbReference type="Proteomes" id="UP000001660">
    <property type="component" value="Chromosome"/>
</dbReference>
<keyword evidence="5" id="KW-1185">Reference proteome</keyword>
<dbReference type="InterPro" id="IPR012341">
    <property type="entry name" value="6hp_glycosidase-like_sf"/>
</dbReference>
<name>D8PBS9_9BACT</name>
<dbReference type="InterPro" id="IPR057929">
    <property type="entry name" value="RamC_N"/>
</dbReference>
<evidence type="ECO:0000313" key="5">
    <source>
        <dbReference type="Proteomes" id="UP000001660"/>
    </source>
</evidence>
<dbReference type="STRING" id="330214.NIDE0925"/>
<gene>
    <name evidence="4" type="ORF">NIDE0925</name>
</gene>
<dbReference type="SMART" id="SM01260">
    <property type="entry name" value="LANC_like"/>
    <property type="match status" value="1"/>
</dbReference>
<dbReference type="SUPFAM" id="SSF56112">
    <property type="entry name" value="Protein kinase-like (PK-like)"/>
    <property type="match status" value="1"/>
</dbReference>
<dbReference type="EMBL" id="FP929003">
    <property type="protein sequence ID" value="CBK40688.1"/>
    <property type="molecule type" value="Genomic_DNA"/>
</dbReference>
<dbReference type="Gene3D" id="1.50.10.10">
    <property type="match status" value="1"/>
</dbReference>
<feature type="region of interest" description="Disordered" evidence="2">
    <location>
        <begin position="176"/>
        <end position="199"/>
    </location>
</feature>
<dbReference type="GO" id="GO:0004672">
    <property type="term" value="F:protein kinase activity"/>
    <property type="evidence" value="ECO:0007669"/>
    <property type="project" value="InterPro"/>
</dbReference>
<dbReference type="SUPFAM" id="SSF158745">
    <property type="entry name" value="LanC-like"/>
    <property type="match status" value="1"/>
</dbReference>
<dbReference type="GO" id="GO:0005975">
    <property type="term" value="P:carbohydrate metabolic process"/>
    <property type="evidence" value="ECO:0007669"/>
    <property type="project" value="InterPro"/>
</dbReference>
<evidence type="ECO:0000256" key="1">
    <source>
        <dbReference type="PIRSR" id="PIRSR607822-1"/>
    </source>
</evidence>
<dbReference type="PANTHER" id="PTHR44167">
    <property type="entry name" value="OVARIAN-SPECIFIC SERINE/THREONINE-PROTEIN KINASE LOK-RELATED"/>
    <property type="match status" value="1"/>
</dbReference>
<dbReference type="AlphaFoldDB" id="D8PBS9"/>
<feature type="domain" description="Protein kinase" evidence="3">
    <location>
        <begin position="217"/>
        <end position="457"/>
    </location>
</feature>
<dbReference type="Pfam" id="PF05147">
    <property type="entry name" value="LANC_like"/>
    <property type="match status" value="1"/>
</dbReference>
<dbReference type="InterPro" id="IPR007822">
    <property type="entry name" value="LANC-like"/>
</dbReference>
<dbReference type="GO" id="GO:0031179">
    <property type="term" value="P:peptide modification"/>
    <property type="evidence" value="ECO:0007669"/>
    <property type="project" value="InterPro"/>
</dbReference>
<reference evidence="4 5" key="1">
    <citation type="journal article" date="2010" name="Proc. Natl. Acad. Sci. U.S.A.">
        <title>A Nitrospira metagenome illuminates the physiology and evolution of globally important nitrite-oxidizing bacteria.</title>
        <authorList>
            <person name="Lucker S."/>
            <person name="Wagner M."/>
            <person name="Maixner F."/>
            <person name="Pelletier E."/>
            <person name="Koch H."/>
            <person name="Vacherie B."/>
            <person name="Rattei T."/>
            <person name="Sinninghe Damste J."/>
            <person name="Spieck E."/>
            <person name="Le Paslier D."/>
            <person name="Daims H."/>
        </authorList>
    </citation>
    <scope>NUCLEOTIDE SEQUENCE [LARGE SCALE GENOMIC DNA]</scope>
</reference>
<dbReference type="KEGG" id="nde:NIDE0925"/>
<evidence type="ECO:0000313" key="4">
    <source>
        <dbReference type="EMBL" id="CBK40688.1"/>
    </source>
</evidence>
<dbReference type="eggNOG" id="COG0515">
    <property type="taxonomic scope" value="Bacteria"/>
</dbReference>
<feature type="binding site" evidence="1">
    <location>
        <position position="770"/>
    </location>
    <ligand>
        <name>Zn(2+)</name>
        <dbReference type="ChEBI" id="CHEBI:29105"/>
    </ligand>
</feature>
<feature type="binding site" evidence="1">
    <location>
        <position position="727"/>
    </location>
    <ligand>
        <name>Zn(2+)</name>
        <dbReference type="ChEBI" id="CHEBI:29105"/>
    </ligand>
</feature>
<evidence type="ECO:0000256" key="2">
    <source>
        <dbReference type="SAM" id="MobiDB-lite"/>
    </source>
</evidence>
<accession>D8PBS9</accession>
<dbReference type="HOGENOM" id="CLU_318031_0_0_0"/>
<evidence type="ECO:0000259" key="3">
    <source>
        <dbReference type="PROSITE" id="PS50011"/>
    </source>
</evidence>
<dbReference type="eggNOG" id="COG4403">
    <property type="taxonomic scope" value="Bacteria"/>
</dbReference>
<protein>
    <recommendedName>
        <fullName evidence="3">Protein kinase domain-containing protein</fullName>
    </recommendedName>
</protein>
<organism evidence="4 5">
    <name type="scientific">Nitrospira defluvii</name>
    <dbReference type="NCBI Taxonomy" id="330214"/>
    <lineage>
        <taxon>Bacteria</taxon>
        <taxon>Pseudomonadati</taxon>
        <taxon>Nitrospirota</taxon>
        <taxon>Nitrospiria</taxon>
        <taxon>Nitrospirales</taxon>
        <taxon>Nitrospiraceae</taxon>
        <taxon>Nitrospira</taxon>
    </lineage>
</organism>
<dbReference type="Pfam" id="PF25816">
    <property type="entry name" value="RamC_N"/>
    <property type="match status" value="1"/>
</dbReference>
<feature type="binding site" evidence="1">
    <location>
        <position position="771"/>
    </location>
    <ligand>
        <name>Zn(2+)</name>
        <dbReference type="ChEBI" id="CHEBI:29105"/>
    </ligand>
</feature>
<keyword evidence="1" id="KW-0479">Metal-binding</keyword>
<sequence>MAETFSATLEKCSANLPAHWLTCDWAQGSLSWRSFSLSDRLLPAQGWKLHVSAGAAEAAGMYSLVIPRLLQLEAAFKVARNLDDVVFINSGDGGVTQLGKVMTIYPMSDHHAREIVLEVDRVWPRSRGPEVQSDLHIRPGSAVSLRYGTFTSPTVVVNESGLYEFALCGSNGTLVPDRRQNQGEQPQLATPPPIDGCRPRQHPVKLQVPFIANEKEFVALTSLSESPSKQIFLGLAIDTLQSVIIKVGIPGVAGDHRGLDVRDRLRKEFSVLSALSGEIGLAPRPLEWFEHEWPIAVTEDFRGRIVAELSRAQQISSLTSLAHAVVRLHGAGFVHGDIKLENAVLRGQHVGLIDFELAEHEGEVAGVGGTRGHLAAEVTADAEAAFSRDIYALGGCLAHACLGVPPGLLPAGIGKLRGFLQLEGLQPAAKLISDLCHADPVRRPSAKDAEDAISVRITPLSSRSITRGWPSSREDLNWCRRSSIGAGGLAARYWREQGGGGWSNDHFMRSFICEGINIGAAGIVLGLIAIETALNRSDFSGQILQGAEWLSARPPLGKAVGFFTGDAGVAVALALCGQRLHNQKYLVAAKKRFESACANSRELDLFSGTAGVLWAGCILNDILKASWPLESVRDRVQHINRYLRNADGIPVWSLELGSDVSYLGCAHGSAGIAMALGCWGQRAADQDCSEIAMRTFQQIAKQGPTEDGRALRMTADSQRHHAAGNWCHGVAGYLWAILQAFGDTPALREEIDWAVGILKEQPSVGTPTYCHGLAGQLELWRMLSGIRRFQTFAAARAVKVARALRCAHSKQDGACVWVSDDPDVVTPDLWIGFLGPATALALHASRSCWPLLSGEWLTACCNSESRHGQDMSVVGGKKADTNG</sequence>
<dbReference type="PRINTS" id="PR01950">
    <property type="entry name" value="LANCSUPER"/>
</dbReference>
<dbReference type="Gene3D" id="1.10.510.10">
    <property type="entry name" value="Transferase(Phosphotransferase) domain 1"/>
    <property type="match status" value="1"/>
</dbReference>
<dbReference type="GO" id="GO:0046872">
    <property type="term" value="F:metal ion binding"/>
    <property type="evidence" value="ECO:0007669"/>
    <property type="project" value="UniProtKB-KW"/>
</dbReference>
<dbReference type="InterPro" id="IPR000719">
    <property type="entry name" value="Prot_kinase_dom"/>
</dbReference>
<dbReference type="GO" id="GO:0005524">
    <property type="term" value="F:ATP binding"/>
    <property type="evidence" value="ECO:0007669"/>
    <property type="project" value="InterPro"/>
</dbReference>
<keyword evidence="1" id="KW-0862">Zinc</keyword>